<dbReference type="RefSeq" id="WP_346758136.1">
    <property type="nucleotide sequence ID" value="NZ_JAUJEB010000001.1"/>
</dbReference>
<evidence type="ECO:0000313" key="6">
    <source>
        <dbReference type="Proteomes" id="UP001172083"/>
    </source>
</evidence>
<feature type="domain" description="HTH araC/xylS-type" evidence="4">
    <location>
        <begin position="157"/>
        <end position="254"/>
    </location>
</feature>
<organism evidence="5 6">
    <name type="scientific">Agaribacillus aureus</name>
    <dbReference type="NCBI Taxonomy" id="3051825"/>
    <lineage>
        <taxon>Bacteria</taxon>
        <taxon>Pseudomonadati</taxon>
        <taxon>Bacteroidota</taxon>
        <taxon>Cytophagia</taxon>
        <taxon>Cytophagales</taxon>
        <taxon>Splendidivirgaceae</taxon>
        <taxon>Agaribacillus</taxon>
    </lineage>
</organism>
<dbReference type="InterPro" id="IPR009057">
    <property type="entry name" value="Homeodomain-like_sf"/>
</dbReference>
<keyword evidence="1" id="KW-0805">Transcription regulation</keyword>
<dbReference type="InterPro" id="IPR050204">
    <property type="entry name" value="AraC_XylS_family_regulators"/>
</dbReference>
<evidence type="ECO:0000256" key="1">
    <source>
        <dbReference type="ARBA" id="ARBA00023015"/>
    </source>
</evidence>
<dbReference type="SUPFAM" id="SSF46689">
    <property type="entry name" value="Homeodomain-like"/>
    <property type="match status" value="2"/>
</dbReference>
<sequence>MFFRQIPVRNELRTMIRSIIQIELDTPGMTFRNFPSSNLNLVFSYKDDAIEKTHDGESIAFRFSIEGFRNSPVEYIPLGKIGLVIVTLNPSSKSLIKELGGAFTLNNNWDLRDIYYSLTRNINEKLINANDADEAIKFVEYFLMKILLDASPNVYVEAAINYIQHNNGQIRVREISNKIGYSKKQLERMFIRHVGLTPKKYAQIIQFQHCLYLLQKPFVTMTGVAFEAGFFDQAHFIHTFRQFCGQSPLSFLNFISELKRKSNTSKKTYGSHYLIE</sequence>
<dbReference type="EMBL" id="JAUJEB010000001">
    <property type="protein sequence ID" value="MDN5212819.1"/>
    <property type="molecule type" value="Genomic_DNA"/>
</dbReference>
<comment type="caution">
    <text evidence="5">The sequence shown here is derived from an EMBL/GenBank/DDBJ whole genome shotgun (WGS) entry which is preliminary data.</text>
</comment>
<dbReference type="PROSITE" id="PS01124">
    <property type="entry name" value="HTH_ARAC_FAMILY_2"/>
    <property type="match status" value="1"/>
</dbReference>
<evidence type="ECO:0000256" key="3">
    <source>
        <dbReference type="ARBA" id="ARBA00023163"/>
    </source>
</evidence>
<protein>
    <submittedName>
        <fullName evidence="5">Helix-turn-helix transcriptional regulator</fullName>
    </submittedName>
</protein>
<proteinExistence type="predicted"/>
<dbReference type="Gene3D" id="1.10.10.60">
    <property type="entry name" value="Homeodomain-like"/>
    <property type="match status" value="1"/>
</dbReference>
<evidence type="ECO:0000256" key="2">
    <source>
        <dbReference type="ARBA" id="ARBA00023125"/>
    </source>
</evidence>
<dbReference type="PANTHER" id="PTHR46796">
    <property type="entry name" value="HTH-TYPE TRANSCRIPTIONAL ACTIVATOR RHAS-RELATED"/>
    <property type="match status" value="1"/>
</dbReference>
<evidence type="ECO:0000313" key="5">
    <source>
        <dbReference type="EMBL" id="MDN5212819.1"/>
    </source>
</evidence>
<gene>
    <name evidence="5" type="ORF">QQ020_12210</name>
</gene>
<keyword evidence="3" id="KW-0804">Transcription</keyword>
<dbReference type="SMART" id="SM00342">
    <property type="entry name" value="HTH_ARAC"/>
    <property type="match status" value="1"/>
</dbReference>
<reference evidence="5" key="1">
    <citation type="submission" date="2023-06" db="EMBL/GenBank/DDBJ databases">
        <title>Genomic of Agaribacillus aureum.</title>
        <authorList>
            <person name="Wang G."/>
        </authorList>
    </citation>
    <scope>NUCLEOTIDE SEQUENCE</scope>
    <source>
        <strain evidence="5">BMA12</strain>
    </source>
</reference>
<evidence type="ECO:0000259" key="4">
    <source>
        <dbReference type="PROSITE" id="PS01124"/>
    </source>
</evidence>
<name>A0ABT8L518_9BACT</name>
<dbReference type="Proteomes" id="UP001172083">
    <property type="component" value="Unassembled WGS sequence"/>
</dbReference>
<accession>A0ABT8L518</accession>
<dbReference type="Pfam" id="PF12833">
    <property type="entry name" value="HTH_18"/>
    <property type="match status" value="1"/>
</dbReference>
<dbReference type="InterPro" id="IPR018060">
    <property type="entry name" value="HTH_AraC"/>
</dbReference>
<keyword evidence="6" id="KW-1185">Reference proteome</keyword>
<keyword evidence="2" id="KW-0238">DNA-binding</keyword>
<dbReference type="PANTHER" id="PTHR46796:SF13">
    <property type="entry name" value="HTH-TYPE TRANSCRIPTIONAL ACTIVATOR RHAS"/>
    <property type="match status" value="1"/>
</dbReference>